<organism evidence="2 3">
    <name type="scientific">Streptomyces zinciresistens K42</name>
    <dbReference type="NCBI Taxonomy" id="700597"/>
    <lineage>
        <taxon>Bacteria</taxon>
        <taxon>Bacillati</taxon>
        <taxon>Actinomycetota</taxon>
        <taxon>Actinomycetes</taxon>
        <taxon>Kitasatosporales</taxon>
        <taxon>Streptomycetaceae</taxon>
        <taxon>Streptomyces</taxon>
    </lineage>
</organism>
<proteinExistence type="predicted"/>
<evidence type="ECO:0000313" key="2">
    <source>
        <dbReference type="EMBL" id="EGX59226.1"/>
    </source>
</evidence>
<dbReference type="GO" id="GO:0004386">
    <property type="term" value="F:helicase activity"/>
    <property type="evidence" value="ECO:0007669"/>
    <property type="project" value="InterPro"/>
</dbReference>
<dbReference type="InterPro" id="IPR011545">
    <property type="entry name" value="DEAD/DEAH_box_helicase_dom"/>
</dbReference>
<sequence length="842" mass="91234">MPLDLSLVGTGPREPLLRPREIYAALANRPWPYLRHEQGEVLEAWFDKHRDRRDVVIKQNTGGGKTAVGLLIGQSTLNEGIGAAVYLAPDRYLAAQVRAEAHRMGLAVTDSVDNLAFRGGRAILVTTFQKLINGQSVFGVVGDSRDKLDTGIVIVDDAHAALATTEAQFRLTIPAGHAAYDALTDLFASDLKAQSPKAWADIQASDYTATVPVPFWAWIGRQDDVMALLHPHAGTDGFKFTWPLIAGVLELCSVTVSSRDIQISPPCPPVSMIPAFANARRRVYLTATLADDSVLVTDLDAGPQDVQQPVTPGSAADLGDRMILAPLALNSHLDPEAIRQMARQFADGDRDGDGTPEARPVNVVVLVPSTPAAAPWRPYADRVLHAPDLHDGVGALKSGHVGLVVMVNKYDGIDLPRTACELLILDGVPRPMDATERREAAVLSGSPTLLARQIQRIEQGMGRGVRDSEDHCAVLLLGSQLAVALHDRKQRELFSPATRVQIDLSSSLADQLAGKGLDAIREAVGLCLDKDPQWRALSRQALAGVHYAAGGTMRPEAIGVREAFNLAATARYNDASDRLQKAIGAVTDRAVRGWLTEQRAAYLHHVDHAAAQRLLAKALDDNPFVLRPASGVTPSQLRPAAVQAQAAAAFLDGAYSDGTSLGLAVNALTEDVIWGDEERSDDAERAWERLGEHLGFVSTRPEKQYDKGPDNLWVLGPGRHAVIELKTGRTTDTIVKHDLDQLGGSVRWDQQTYPDVTQQIAVIVHPSRTPHRQAITIDGMRVVTQQKWEELAAAVRNWAEALTHGQHRWRDPHAVAEQLAQHKLTAGLIFTTYAQVPASPNG</sequence>
<keyword evidence="3" id="KW-1185">Reference proteome</keyword>
<dbReference type="PATRIC" id="fig|700597.3.peg.2747"/>
<dbReference type="Pfam" id="PF00270">
    <property type="entry name" value="DEAD"/>
    <property type="match status" value="1"/>
</dbReference>
<dbReference type="GO" id="GO:0005524">
    <property type="term" value="F:ATP binding"/>
    <property type="evidence" value="ECO:0007669"/>
    <property type="project" value="InterPro"/>
</dbReference>
<dbReference type="PROSITE" id="PS51192">
    <property type="entry name" value="HELICASE_ATP_BIND_1"/>
    <property type="match status" value="1"/>
</dbReference>
<dbReference type="EMBL" id="AGBF01000035">
    <property type="protein sequence ID" value="EGX59226.1"/>
    <property type="molecule type" value="Genomic_DNA"/>
</dbReference>
<dbReference type="SUPFAM" id="SSF52540">
    <property type="entry name" value="P-loop containing nucleoside triphosphate hydrolases"/>
    <property type="match status" value="1"/>
</dbReference>
<evidence type="ECO:0000313" key="3">
    <source>
        <dbReference type="Proteomes" id="UP000004217"/>
    </source>
</evidence>
<reference evidence="2 3" key="1">
    <citation type="submission" date="2011-08" db="EMBL/GenBank/DDBJ databases">
        <authorList>
            <person name="Lin Y."/>
            <person name="Hao X."/>
            <person name="Johnstone L."/>
            <person name="Miller S.J."/>
            <person name="Wei G."/>
            <person name="Rensing C."/>
        </authorList>
    </citation>
    <scope>NUCLEOTIDE SEQUENCE [LARGE SCALE GENOMIC DNA]</scope>
    <source>
        <strain evidence="2 3">K42</strain>
    </source>
</reference>
<protein>
    <recommendedName>
        <fullName evidence="1">Helicase ATP-binding domain-containing protein</fullName>
    </recommendedName>
</protein>
<dbReference type="InterPro" id="IPR014001">
    <property type="entry name" value="Helicase_ATP-bd"/>
</dbReference>
<dbReference type="AlphaFoldDB" id="G2GBD0"/>
<dbReference type="InterPro" id="IPR027417">
    <property type="entry name" value="P-loop_NTPase"/>
</dbReference>
<name>G2GBD0_9ACTN</name>
<feature type="domain" description="Helicase ATP-binding" evidence="1">
    <location>
        <begin position="46"/>
        <end position="307"/>
    </location>
</feature>
<dbReference type="InterPro" id="IPR006555">
    <property type="entry name" value="ATP-dep_Helicase_C"/>
</dbReference>
<comment type="caution">
    <text evidence="2">The sequence shown here is derived from an EMBL/GenBank/DDBJ whole genome shotgun (WGS) entry which is preliminary data.</text>
</comment>
<dbReference type="Gene3D" id="3.40.50.300">
    <property type="entry name" value="P-loop containing nucleotide triphosphate hydrolases"/>
    <property type="match status" value="2"/>
</dbReference>
<dbReference type="GO" id="GO:0016818">
    <property type="term" value="F:hydrolase activity, acting on acid anhydrides, in phosphorus-containing anhydrides"/>
    <property type="evidence" value="ECO:0007669"/>
    <property type="project" value="InterPro"/>
</dbReference>
<dbReference type="RefSeq" id="WP_007495377.1">
    <property type="nucleotide sequence ID" value="NZ_AGBF01000035.1"/>
</dbReference>
<gene>
    <name evidence="2" type="ORF">SZN_14021</name>
</gene>
<dbReference type="GO" id="GO:0006139">
    <property type="term" value="P:nucleobase-containing compound metabolic process"/>
    <property type="evidence" value="ECO:0007669"/>
    <property type="project" value="InterPro"/>
</dbReference>
<dbReference type="SMART" id="SM00491">
    <property type="entry name" value="HELICc2"/>
    <property type="match status" value="1"/>
</dbReference>
<accession>G2GBD0</accession>
<evidence type="ECO:0000259" key="1">
    <source>
        <dbReference type="PROSITE" id="PS51192"/>
    </source>
</evidence>
<dbReference type="GO" id="GO:0003676">
    <property type="term" value="F:nucleic acid binding"/>
    <property type="evidence" value="ECO:0007669"/>
    <property type="project" value="InterPro"/>
</dbReference>
<dbReference type="Proteomes" id="UP000004217">
    <property type="component" value="Unassembled WGS sequence"/>
</dbReference>